<reference evidence="4" key="1">
    <citation type="submission" date="2018-06" db="EMBL/GenBank/DDBJ databases">
        <title>Genome assembly of Danube salmon.</title>
        <authorList>
            <person name="Macqueen D.J."/>
            <person name="Gundappa M.K."/>
        </authorList>
    </citation>
    <scope>NUCLEOTIDE SEQUENCE [LARGE SCALE GENOMIC DNA]</scope>
</reference>
<dbReference type="STRING" id="62062.ENSHHUP00000075292"/>
<dbReference type="InterPro" id="IPR036397">
    <property type="entry name" value="RNaseH_sf"/>
</dbReference>
<accession>A0A4W5QGU6</accession>
<dbReference type="InterPro" id="IPR052338">
    <property type="entry name" value="Transposase_5"/>
</dbReference>
<evidence type="ECO:0000313" key="3">
    <source>
        <dbReference type="Ensembl" id="ENSHHUP00000075292.1"/>
    </source>
</evidence>
<dbReference type="Ensembl" id="ENSHHUT00000077759.1">
    <property type="protein sequence ID" value="ENSHHUP00000075292.1"/>
    <property type="gene ID" value="ENSHHUG00000044115.1"/>
</dbReference>
<dbReference type="Pfam" id="PF13358">
    <property type="entry name" value="DDE_3"/>
    <property type="match status" value="1"/>
</dbReference>
<name>A0A4W5QGU6_9TELE</name>
<dbReference type="Gene3D" id="3.30.420.10">
    <property type="entry name" value="Ribonuclease H-like superfamily/Ribonuclease H"/>
    <property type="match status" value="2"/>
</dbReference>
<dbReference type="GeneTree" id="ENSGT01150000286933"/>
<feature type="domain" description="Tc1-like transposase DDE" evidence="2">
    <location>
        <begin position="244"/>
        <end position="388"/>
    </location>
</feature>
<protein>
    <recommendedName>
        <fullName evidence="2">Tc1-like transposase DDE domain-containing protein</fullName>
    </recommendedName>
</protein>
<evidence type="ECO:0000259" key="2">
    <source>
        <dbReference type="Pfam" id="PF13358"/>
    </source>
</evidence>
<reference evidence="3" key="3">
    <citation type="submission" date="2025-09" db="UniProtKB">
        <authorList>
            <consortium name="Ensembl"/>
        </authorList>
    </citation>
    <scope>IDENTIFICATION</scope>
</reference>
<sequence>MFFSGRDWETSQDQGKDERSKVEILDENLLRTSDCGEGSLSNRTTTRSTQSRQCRSGFGTSLTMSLSGPDVNPIEHHWRDLKIAVQQHSPSNLTELERICREKWEKAPEYRCAKLVVSYPRRLEVVIAAKGASINCNVCTVRRQRPLYRETGRTADRPRSGTPCVTTPAQDRYIRTSHLRDRYRMATTSARVAPGTHNPSISAQTVRNRLREAGLRACRPVVRQQCSLWAQTHRRWTRQDWPKVLVTDESRFCITRCDVRIRVHRRRNERYSEACTLERDRFGGGWFVMVWGSVSQHHQTELVVIAGILNAVRYREDFLLPHVVPFLQAHSDMTLQHDNATSHTARSVRDFLQDRNVSVLPWPAKSPDLNPIEHVWDLLDWRVRARAIPPQKCPGTCRCLGGRVG</sequence>
<dbReference type="AlphaFoldDB" id="A0A4W5QGU6"/>
<evidence type="ECO:0000256" key="1">
    <source>
        <dbReference type="SAM" id="MobiDB-lite"/>
    </source>
</evidence>
<feature type="region of interest" description="Disordered" evidence="1">
    <location>
        <begin position="1"/>
        <end position="20"/>
    </location>
</feature>
<keyword evidence="4" id="KW-1185">Reference proteome</keyword>
<dbReference type="PANTHER" id="PTHR23022:SF135">
    <property type="entry name" value="SI:DKEY-77F5.3"/>
    <property type="match status" value="1"/>
</dbReference>
<reference evidence="3" key="2">
    <citation type="submission" date="2025-08" db="UniProtKB">
        <authorList>
            <consortium name="Ensembl"/>
        </authorList>
    </citation>
    <scope>IDENTIFICATION</scope>
</reference>
<dbReference type="Proteomes" id="UP000314982">
    <property type="component" value="Unassembled WGS sequence"/>
</dbReference>
<dbReference type="InterPro" id="IPR038717">
    <property type="entry name" value="Tc1-like_DDE_dom"/>
</dbReference>
<proteinExistence type="predicted"/>
<dbReference type="PANTHER" id="PTHR23022">
    <property type="entry name" value="TRANSPOSABLE ELEMENT-RELATED"/>
    <property type="match status" value="1"/>
</dbReference>
<dbReference type="GO" id="GO:0003676">
    <property type="term" value="F:nucleic acid binding"/>
    <property type="evidence" value="ECO:0007669"/>
    <property type="project" value="InterPro"/>
</dbReference>
<organism evidence="3 4">
    <name type="scientific">Hucho hucho</name>
    <name type="common">huchen</name>
    <dbReference type="NCBI Taxonomy" id="62062"/>
    <lineage>
        <taxon>Eukaryota</taxon>
        <taxon>Metazoa</taxon>
        <taxon>Chordata</taxon>
        <taxon>Craniata</taxon>
        <taxon>Vertebrata</taxon>
        <taxon>Euteleostomi</taxon>
        <taxon>Actinopterygii</taxon>
        <taxon>Neopterygii</taxon>
        <taxon>Teleostei</taxon>
        <taxon>Protacanthopterygii</taxon>
        <taxon>Salmoniformes</taxon>
        <taxon>Salmonidae</taxon>
        <taxon>Salmoninae</taxon>
        <taxon>Hucho</taxon>
    </lineage>
</organism>
<evidence type="ECO:0000313" key="4">
    <source>
        <dbReference type="Proteomes" id="UP000314982"/>
    </source>
</evidence>